<dbReference type="PANTHER" id="PTHR48079">
    <property type="entry name" value="PROTEIN YEEZ"/>
    <property type="match status" value="1"/>
</dbReference>
<evidence type="ECO:0000259" key="2">
    <source>
        <dbReference type="Pfam" id="PF01370"/>
    </source>
</evidence>
<accession>A0ABV5KK67</accession>
<dbReference type="Pfam" id="PF01370">
    <property type="entry name" value="Epimerase"/>
    <property type="match status" value="1"/>
</dbReference>
<evidence type="ECO:0000313" key="4">
    <source>
        <dbReference type="Proteomes" id="UP001589747"/>
    </source>
</evidence>
<name>A0ABV5KK67_9BACL</name>
<dbReference type="SUPFAM" id="SSF51735">
    <property type="entry name" value="NAD(P)-binding Rossmann-fold domains"/>
    <property type="match status" value="1"/>
</dbReference>
<sequence>MKVFVTGATGWIGSAAVDELLSAGHEVVGLARSDVSASALEAKGASALRGDLDDLDSLRRGAAEAEGVVHLANKHDWANPAESNRAERTAVATLAEALAGTGRPLVVANGLSGLVQGQPALETDPSPDVGPDSHRGGAENLALDYVGRGVRTVIARFAPTVHGVGDWGFVNFLMSAARKQGVSGYIGDGTHAWSAVHRSDAARLIRLGLESAPAGSRLHAIGEEAISTRAIAEVIGRALHIPVVSIAPEEANAHFGFVGRFFSLSMTGSSERTRELLAWAPAGPTLMDDIMAGAYKKGGER</sequence>
<gene>
    <name evidence="3" type="ORF">ACFFSY_01685</name>
</gene>
<dbReference type="PANTHER" id="PTHR48079:SF6">
    <property type="entry name" value="NAD(P)-BINDING DOMAIN-CONTAINING PROTEIN-RELATED"/>
    <property type="match status" value="1"/>
</dbReference>
<reference evidence="3 4" key="1">
    <citation type="submission" date="2024-09" db="EMBL/GenBank/DDBJ databases">
        <authorList>
            <person name="Sun Q."/>
            <person name="Mori K."/>
        </authorList>
    </citation>
    <scope>NUCLEOTIDE SEQUENCE [LARGE SCALE GENOMIC DNA]</scope>
    <source>
        <strain evidence="3 4">TISTR 2452</strain>
    </source>
</reference>
<protein>
    <submittedName>
        <fullName evidence="3">SDR family oxidoreductase</fullName>
    </submittedName>
</protein>
<proteinExistence type="predicted"/>
<dbReference type="CDD" id="cd05262">
    <property type="entry name" value="SDR_a7"/>
    <property type="match status" value="1"/>
</dbReference>
<organism evidence="3 4">
    <name type="scientific">Paenibacillus aurantiacus</name>
    <dbReference type="NCBI Taxonomy" id="1936118"/>
    <lineage>
        <taxon>Bacteria</taxon>
        <taxon>Bacillati</taxon>
        <taxon>Bacillota</taxon>
        <taxon>Bacilli</taxon>
        <taxon>Bacillales</taxon>
        <taxon>Paenibacillaceae</taxon>
        <taxon>Paenibacillus</taxon>
    </lineage>
</organism>
<keyword evidence="4" id="KW-1185">Reference proteome</keyword>
<dbReference type="RefSeq" id="WP_377488925.1">
    <property type="nucleotide sequence ID" value="NZ_JBHMDO010000003.1"/>
</dbReference>
<dbReference type="Gene3D" id="3.40.50.720">
    <property type="entry name" value="NAD(P)-binding Rossmann-like Domain"/>
    <property type="match status" value="1"/>
</dbReference>
<dbReference type="InterPro" id="IPR036291">
    <property type="entry name" value="NAD(P)-bd_dom_sf"/>
</dbReference>
<comment type="caution">
    <text evidence="3">The sequence shown here is derived from an EMBL/GenBank/DDBJ whole genome shotgun (WGS) entry which is preliminary data.</text>
</comment>
<feature type="region of interest" description="Disordered" evidence="1">
    <location>
        <begin position="117"/>
        <end position="136"/>
    </location>
</feature>
<evidence type="ECO:0000313" key="3">
    <source>
        <dbReference type="EMBL" id="MFB9324648.1"/>
    </source>
</evidence>
<dbReference type="InterPro" id="IPR051783">
    <property type="entry name" value="NAD(P)-dependent_oxidoreduct"/>
</dbReference>
<dbReference type="Proteomes" id="UP001589747">
    <property type="component" value="Unassembled WGS sequence"/>
</dbReference>
<feature type="domain" description="NAD-dependent epimerase/dehydratase" evidence="2">
    <location>
        <begin position="3"/>
        <end position="211"/>
    </location>
</feature>
<dbReference type="EMBL" id="JBHMDO010000003">
    <property type="protein sequence ID" value="MFB9324648.1"/>
    <property type="molecule type" value="Genomic_DNA"/>
</dbReference>
<evidence type="ECO:0000256" key="1">
    <source>
        <dbReference type="SAM" id="MobiDB-lite"/>
    </source>
</evidence>
<dbReference type="InterPro" id="IPR001509">
    <property type="entry name" value="Epimerase_deHydtase"/>
</dbReference>